<sequence length="140" mass="14822">MGDIPRWVQIPPCHGDYQRFESFAAFNRLQGSASGGDGDYAYAWSPATGLSDPNVAQPTLTLDETGTFTYTLTVTDGRGSQASDSTTTVVVDELTAEAGPDVITALGQPAALTGSAIGGQEEYAPCAGKPLFKETRHYYH</sequence>
<dbReference type="Pfam" id="PF22352">
    <property type="entry name" value="K319L-like_PKD"/>
    <property type="match status" value="1"/>
</dbReference>
<dbReference type="CDD" id="cd00146">
    <property type="entry name" value="PKD"/>
    <property type="match status" value="1"/>
</dbReference>
<accession>A0A0F8WQ07</accession>
<feature type="domain" description="PKD" evidence="1">
    <location>
        <begin position="29"/>
        <end position="97"/>
    </location>
</feature>
<dbReference type="InterPro" id="IPR035986">
    <property type="entry name" value="PKD_dom_sf"/>
</dbReference>
<dbReference type="AlphaFoldDB" id="A0A0F8WQ07"/>
<proteinExistence type="predicted"/>
<dbReference type="PROSITE" id="PS50093">
    <property type="entry name" value="PKD"/>
    <property type="match status" value="1"/>
</dbReference>
<organism evidence="2">
    <name type="scientific">marine sediment metagenome</name>
    <dbReference type="NCBI Taxonomy" id="412755"/>
    <lineage>
        <taxon>unclassified sequences</taxon>
        <taxon>metagenomes</taxon>
        <taxon>ecological metagenomes</taxon>
    </lineage>
</organism>
<reference evidence="2" key="1">
    <citation type="journal article" date="2015" name="Nature">
        <title>Complex archaea that bridge the gap between prokaryotes and eukaryotes.</title>
        <authorList>
            <person name="Spang A."/>
            <person name="Saw J.H."/>
            <person name="Jorgensen S.L."/>
            <person name="Zaremba-Niedzwiedzka K."/>
            <person name="Martijn J."/>
            <person name="Lind A.E."/>
            <person name="van Eijk R."/>
            <person name="Schleper C."/>
            <person name="Guy L."/>
            <person name="Ettema T.J."/>
        </authorList>
    </citation>
    <scope>NUCLEOTIDE SEQUENCE</scope>
</reference>
<evidence type="ECO:0000259" key="1">
    <source>
        <dbReference type="PROSITE" id="PS50093"/>
    </source>
</evidence>
<dbReference type="InterPro" id="IPR000601">
    <property type="entry name" value="PKD_dom"/>
</dbReference>
<evidence type="ECO:0000313" key="2">
    <source>
        <dbReference type="EMBL" id="KKK50390.1"/>
    </source>
</evidence>
<dbReference type="Gene3D" id="2.60.40.10">
    <property type="entry name" value="Immunoglobulins"/>
    <property type="match status" value="1"/>
</dbReference>
<dbReference type="SUPFAM" id="SSF49299">
    <property type="entry name" value="PKD domain"/>
    <property type="match status" value="1"/>
</dbReference>
<name>A0A0F8WQ07_9ZZZZ</name>
<dbReference type="InterPro" id="IPR013783">
    <property type="entry name" value="Ig-like_fold"/>
</dbReference>
<dbReference type="EMBL" id="LAZR01068047">
    <property type="protein sequence ID" value="KKK50390.1"/>
    <property type="molecule type" value="Genomic_DNA"/>
</dbReference>
<gene>
    <name evidence="2" type="ORF">LCGC14_3125500</name>
</gene>
<comment type="caution">
    <text evidence="2">The sequence shown here is derived from an EMBL/GenBank/DDBJ whole genome shotgun (WGS) entry which is preliminary data.</text>
</comment>
<protein>
    <recommendedName>
        <fullName evidence="1">PKD domain-containing protein</fullName>
    </recommendedName>
</protein>